<comment type="caution">
    <text evidence="3">The sequence shown here is derived from an EMBL/GenBank/DDBJ whole genome shotgun (WGS) entry which is preliminary data.</text>
</comment>
<dbReference type="RefSeq" id="WP_115466439.1">
    <property type="nucleotide sequence ID" value="NZ_QKRA01000001.1"/>
</dbReference>
<evidence type="ECO:0000259" key="2">
    <source>
        <dbReference type="PROSITE" id="PS50112"/>
    </source>
</evidence>
<dbReference type="InterPro" id="IPR035965">
    <property type="entry name" value="PAS-like_dom_sf"/>
</dbReference>
<name>A0A370UDM3_9GAMM</name>
<keyword evidence="4" id="KW-1185">Reference proteome</keyword>
<dbReference type="PROSITE" id="PS50112">
    <property type="entry name" value="PAS"/>
    <property type="match status" value="1"/>
</dbReference>
<gene>
    <name evidence="3" type="ORF">DN730_02035</name>
</gene>
<dbReference type="Gene3D" id="3.30.450.20">
    <property type="entry name" value="PAS domain"/>
    <property type="match status" value="1"/>
</dbReference>
<dbReference type="AlphaFoldDB" id="A0A370UDM3"/>
<feature type="transmembrane region" description="Helical" evidence="1">
    <location>
        <begin position="35"/>
        <end position="54"/>
    </location>
</feature>
<accession>A0A370UDM3</accession>
<protein>
    <recommendedName>
        <fullName evidence="2">PAS domain-containing protein</fullName>
    </recommendedName>
</protein>
<feature type="domain" description="PAS" evidence="2">
    <location>
        <begin position="112"/>
        <end position="157"/>
    </location>
</feature>
<dbReference type="InterPro" id="IPR000014">
    <property type="entry name" value="PAS"/>
</dbReference>
<organism evidence="3 4">
    <name type="scientific">Marinomonas piezotolerans</name>
    <dbReference type="NCBI Taxonomy" id="2213058"/>
    <lineage>
        <taxon>Bacteria</taxon>
        <taxon>Pseudomonadati</taxon>
        <taxon>Pseudomonadota</taxon>
        <taxon>Gammaproteobacteria</taxon>
        <taxon>Oceanospirillales</taxon>
        <taxon>Oceanospirillaceae</taxon>
        <taxon>Marinomonas</taxon>
    </lineage>
</organism>
<dbReference type="Pfam" id="PF00989">
    <property type="entry name" value="PAS"/>
    <property type="match status" value="1"/>
</dbReference>
<dbReference type="NCBIfam" id="TIGR00229">
    <property type="entry name" value="sensory_box"/>
    <property type="match status" value="1"/>
</dbReference>
<dbReference type="InterPro" id="IPR013767">
    <property type="entry name" value="PAS_fold"/>
</dbReference>
<evidence type="ECO:0000313" key="4">
    <source>
        <dbReference type="Proteomes" id="UP000254326"/>
    </source>
</evidence>
<dbReference type="Proteomes" id="UP000254326">
    <property type="component" value="Unassembled WGS sequence"/>
</dbReference>
<sequence>MRHSVWFSTALAFLLGGLIDNVLFKPVQYSFFTEVVLVATSLLVFILLCSILYYRHISQCNLLIENQLEYLSAQVDGLPLMKRLAKRCSALQRMRLQANDELVIHKKQLYEANELIKLILDQITVATLLVDQRGVVLAMNQRAEFVTGYQLNDLKGRPLNKLALIDGLSSLCESGWSQQLASTATDFGVLQSSALMRRNGDQLKCKWRLEELSLPIHRYYLIRIYSDM</sequence>
<dbReference type="SUPFAM" id="SSF55785">
    <property type="entry name" value="PYP-like sensor domain (PAS domain)"/>
    <property type="match status" value="1"/>
</dbReference>
<keyword evidence="1" id="KW-0812">Transmembrane</keyword>
<evidence type="ECO:0000313" key="3">
    <source>
        <dbReference type="EMBL" id="RDL45851.1"/>
    </source>
</evidence>
<dbReference type="EMBL" id="QKRA01000001">
    <property type="protein sequence ID" value="RDL45851.1"/>
    <property type="molecule type" value="Genomic_DNA"/>
</dbReference>
<proteinExistence type="predicted"/>
<evidence type="ECO:0000256" key="1">
    <source>
        <dbReference type="SAM" id="Phobius"/>
    </source>
</evidence>
<keyword evidence="1" id="KW-1133">Transmembrane helix</keyword>
<keyword evidence="1" id="KW-0472">Membrane</keyword>
<reference evidence="3 4" key="1">
    <citation type="submission" date="2018-06" db="EMBL/GenBank/DDBJ databases">
        <title>Marinomonas sp. YLB-05 draft genome sequence.</title>
        <authorList>
            <person name="Yu L."/>
            <person name="Tang X."/>
        </authorList>
    </citation>
    <scope>NUCLEOTIDE SEQUENCE [LARGE SCALE GENOMIC DNA]</scope>
    <source>
        <strain evidence="3 4">YLB-05</strain>
    </source>
</reference>
<dbReference type="GO" id="GO:0006355">
    <property type="term" value="P:regulation of DNA-templated transcription"/>
    <property type="evidence" value="ECO:0007669"/>
    <property type="project" value="InterPro"/>
</dbReference>